<evidence type="ECO:0000256" key="1">
    <source>
        <dbReference type="ARBA" id="ARBA00001050"/>
    </source>
</evidence>
<dbReference type="InterPro" id="IPR039556">
    <property type="entry name" value="ICL/PEPM"/>
</dbReference>
<dbReference type="InterPro" id="IPR018523">
    <property type="entry name" value="Isocitrate_lyase_ph_CS"/>
</dbReference>
<dbReference type="SUPFAM" id="SSF51621">
    <property type="entry name" value="Phosphoenolpyruvate/pyruvate domain"/>
    <property type="match status" value="1"/>
</dbReference>
<organism evidence="2 3">
    <name type="scientific">Phialemonium thermophilum</name>
    <dbReference type="NCBI Taxonomy" id="223376"/>
    <lineage>
        <taxon>Eukaryota</taxon>
        <taxon>Fungi</taxon>
        <taxon>Dikarya</taxon>
        <taxon>Ascomycota</taxon>
        <taxon>Pezizomycotina</taxon>
        <taxon>Sordariomycetes</taxon>
        <taxon>Sordariomycetidae</taxon>
        <taxon>Cephalothecales</taxon>
        <taxon>Cephalothecaceae</taxon>
        <taxon>Phialemonium</taxon>
    </lineage>
</organism>
<keyword evidence="3" id="KW-1185">Reference proteome</keyword>
<dbReference type="PANTHER" id="PTHR42905">
    <property type="entry name" value="PHOSPHOENOLPYRUVATE CARBOXYLASE"/>
    <property type="match status" value="1"/>
</dbReference>
<dbReference type="PANTHER" id="PTHR42905:SF2">
    <property type="entry name" value="PHOSPHOENOLPYRUVATE CARBOXYLASE FAMILY PROTEIN"/>
    <property type="match status" value="1"/>
</dbReference>
<accession>A0ABR3WXL9</accession>
<dbReference type="Proteomes" id="UP001586593">
    <property type="component" value="Unassembled WGS sequence"/>
</dbReference>
<dbReference type="CDD" id="cd00377">
    <property type="entry name" value="ICL_PEPM"/>
    <property type="match status" value="1"/>
</dbReference>
<comment type="catalytic activity">
    <reaction evidence="1">
        <text>(2S,3R)-3-hydroxybutane-1,2,3-tricarboxylate = pyruvate + succinate</text>
        <dbReference type="Rhea" id="RHEA:16809"/>
        <dbReference type="ChEBI" id="CHEBI:15361"/>
        <dbReference type="ChEBI" id="CHEBI:30031"/>
        <dbReference type="ChEBI" id="CHEBI:57429"/>
        <dbReference type="EC" id="4.1.3.30"/>
    </reaction>
</comment>
<dbReference type="InterPro" id="IPR015813">
    <property type="entry name" value="Pyrv/PenolPyrv_kinase-like_dom"/>
</dbReference>
<comment type="caution">
    <text evidence="2">The sequence shown here is derived from an EMBL/GenBank/DDBJ whole genome shotgun (WGS) entry which is preliminary data.</text>
</comment>
<reference evidence="2 3" key="1">
    <citation type="journal article" date="2024" name="Commun. Biol.">
        <title>Comparative genomic analysis of thermophilic fungi reveals convergent evolutionary adaptations and gene losses.</title>
        <authorList>
            <person name="Steindorff A.S."/>
            <person name="Aguilar-Pontes M.V."/>
            <person name="Robinson A.J."/>
            <person name="Andreopoulos B."/>
            <person name="LaButti K."/>
            <person name="Kuo A."/>
            <person name="Mondo S."/>
            <person name="Riley R."/>
            <person name="Otillar R."/>
            <person name="Haridas S."/>
            <person name="Lipzen A."/>
            <person name="Grimwood J."/>
            <person name="Schmutz J."/>
            <person name="Clum A."/>
            <person name="Reid I.D."/>
            <person name="Moisan M.C."/>
            <person name="Butler G."/>
            <person name="Nguyen T.T.M."/>
            <person name="Dewar K."/>
            <person name="Conant G."/>
            <person name="Drula E."/>
            <person name="Henrissat B."/>
            <person name="Hansel C."/>
            <person name="Singer S."/>
            <person name="Hutchinson M.I."/>
            <person name="de Vries R.P."/>
            <person name="Natvig D.O."/>
            <person name="Powell A.J."/>
            <person name="Tsang A."/>
            <person name="Grigoriev I.V."/>
        </authorList>
    </citation>
    <scope>NUCLEOTIDE SEQUENCE [LARGE SCALE GENOMIC DNA]</scope>
    <source>
        <strain evidence="2 3">ATCC 24622</strain>
    </source>
</reference>
<proteinExistence type="predicted"/>
<dbReference type="Gene3D" id="3.20.20.60">
    <property type="entry name" value="Phosphoenolpyruvate-binding domains"/>
    <property type="match status" value="1"/>
</dbReference>
<dbReference type="EMBL" id="JAZHXJ010000215">
    <property type="protein sequence ID" value="KAL1868443.1"/>
    <property type="molecule type" value="Genomic_DNA"/>
</dbReference>
<gene>
    <name evidence="2" type="ORF">VTK73DRAFT_3651</name>
</gene>
<protein>
    <submittedName>
        <fullName evidence="2">Uncharacterized protein</fullName>
    </submittedName>
</protein>
<dbReference type="Pfam" id="PF13714">
    <property type="entry name" value="PEP_mutase"/>
    <property type="match status" value="1"/>
</dbReference>
<evidence type="ECO:0000313" key="3">
    <source>
        <dbReference type="Proteomes" id="UP001586593"/>
    </source>
</evidence>
<dbReference type="InterPro" id="IPR040442">
    <property type="entry name" value="Pyrv_kinase-like_dom_sf"/>
</dbReference>
<evidence type="ECO:0000313" key="2">
    <source>
        <dbReference type="EMBL" id="KAL1868443.1"/>
    </source>
</evidence>
<name>A0ABR3WXL9_9PEZI</name>
<sequence>MASKSNIANQSCIEPLRASTRLRKALQDPSQLPLVCPGVYDGLTARLTLSHGFKAMYMTGAGTSMSRIGMADLGIATMNEMADTAAMISQLDPSVPVIADADAGYGAPLNVARTVRAYIRSGLAGFHLEDQVVNKKCGHLAGKQLVDVREYISRIRAAVKVRKELGSDIVIIARTDALAVTNFDDAIGRLRAAVDAGADVAFLEAISTKEEAKKVCDIFNPMGVPVMYGMVQGSHSPRITVSEAKEMGISIIVYAALCLRPAIKGIETALAILKEQGDCEHDSDAPSPRYMFEKCGLKELQKFDDEIKAEVDELLGDIGP</sequence>
<dbReference type="PROSITE" id="PS00161">
    <property type="entry name" value="ISOCITRATE_LYASE"/>
    <property type="match status" value="1"/>
</dbReference>